<gene>
    <name evidence="1" type="ORF">NDU88_002823</name>
</gene>
<keyword evidence="2" id="KW-1185">Reference proteome</keyword>
<protein>
    <submittedName>
        <fullName evidence="1">Uncharacterized protein</fullName>
    </submittedName>
</protein>
<comment type="caution">
    <text evidence="1">The sequence shown here is derived from an EMBL/GenBank/DDBJ whole genome shotgun (WGS) entry which is preliminary data.</text>
</comment>
<organism evidence="1 2">
    <name type="scientific">Pleurodeles waltl</name>
    <name type="common">Iberian ribbed newt</name>
    <dbReference type="NCBI Taxonomy" id="8319"/>
    <lineage>
        <taxon>Eukaryota</taxon>
        <taxon>Metazoa</taxon>
        <taxon>Chordata</taxon>
        <taxon>Craniata</taxon>
        <taxon>Vertebrata</taxon>
        <taxon>Euteleostomi</taxon>
        <taxon>Amphibia</taxon>
        <taxon>Batrachia</taxon>
        <taxon>Caudata</taxon>
        <taxon>Salamandroidea</taxon>
        <taxon>Salamandridae</taxon>
        <taxon>Pleurodelinae</taxon>
        <taxon>Pleurodeles</taxon>
    </lineage>
</organism>
<name>A0AAV7KUU6_PLEWA</name>
<reference evidence="1" key="1">
    <citation type="journal article" date="2022" name="bioRxiv">
        <title>Sequencing and chromosome-scale assembly of the giantPleurodeles waltlgenome.</title>
        <authorList>
            <person name="Brown T."/>
            <person name="Elewa A."/>
            <person name="Iarovenko S."/>
            <person name="Subramanian E."/>
            <person name="Araus A.J."/>
            <person name="Petzold A."/>
            <person name="Susuki M."/>
            <person name="Suzuki K.-i.T."/>
            <person name="Hayashi T."/>
            <person name="Toyoda A."/>
            <person name="Oliveira C."/>
            <person name="Osipova E."/>
            <person name="Leigh N.D."/>
            <person name="Simon A."/>
            <person name="Yun M.H."/>
        </authorList>
    </citation>
    <scope>NUCLEOTIDE SEQUENCE</scope>
    <source>
        <strain evidence="1">20211129_DDA</strain>
        <tissue evidence="1">Liver</tissue>
    </source>
</reference>
<evidence type="ECO:0000313" key="1">
    <source>
        <dbReference type="EMBL" id="KAJ1082658.1"/>
    </source>
</evidence>
<dbReference type="AlphaFoldDB" id="A0AAV7KUU6"/>
<evidence type="ECO:0000313" key="2">
    <source>
        <dbReference type="Proteomes" id="UP001066276"/>
    </source>
</evidence>
<sequence>MSYSLRPQKDTRGSGKCLLTISAVREQRVKNYRDDLGPLAVVGSATQGKARLRRTHPVTMPHPEATGLLIGLRRPSS</sequence>
<dbReference type="EMBL" id="JANPWB010000016">
    <property type="protein sequence ID" value="KAJ1082658.1"/>
    <property type="molecule type" value="Genomic_DNA"/>
</dbReference>
<accession>A0AAV7KUU6</accession>
<proteinExistence type="predicted"/>
<dbReference type="Proteomes" id="UP001066276">
    <property type="component" value="Chromosome 12"/>
</dbReference>